<keyword evidence="2" id="KW-1185">Reference proteome</keyword>
<protein>
    <submittedName>
        <fullName evidence="1">Uncharacterized protein</fullName>
    </submittedName>
</protein>
<accession>A0ABP2RXH8</accession>
<organism evidence="1 2">
    <name type="scientific">Leptospira borgpetersenii str. 200801926</name>
    <dbReference type="NCBI Taxonomy" id="1193009"/>
    <lineage>
        <taxon>Bacteria</taxon>
        <taxon>Pseudomonadati</taxon>
        <taxon>Spirochaetota</taxon>
        <taxon>Spirochaetia</taxon>
        <taxon>Leptospirales</taxon>
        <taxon>Leptospiraceae</taxon>
        <taxon>Leptospira</taxon>
    </lineage>
</organism>
<dbReference type="RefSeq" id="WP_002760088.1">
    <property type="nucleotide sequence ID" value="NZ_AKWJ02000038.1"/>
</dbReference>
<gene>
    <name evidence="1" type="ORF">LEP1GSC128_0987</name>
</gene>
<reference evidence="1" key="1">
    <citation type="submission" date="2012-09" db="EMBL/GenBank/DDBJ databases">
        <authorList>
            <person name="Harkins D.M."/>
            <person name="Durkin A.S."/>
            <person name="Brinkac L.M."/>
            <person name="Selengut J.D."/>
            <person name="Sanka R."/>
            <person name="DePew J."/>
            <person name="Purushe J."/>
            <person name="Picardeau M."/>
            <person name="Werts C."/>
            <person name="Goarant C."/>
            <person name="Vinetz J.M."/>
            <person name="Sutton G.G."/>
            <person name="Nelson W.C."/>
            <person name="Fouts D.E."/>
        </authorList>
    </citation>
    <scope>NUCLEOTIDE SEQUENCE [LARGE SCALE GENOMIC DNA]</scope>
    <source>
        <strain evidence="1">200801926</strain>
    </source>
</reference>
<comment type="caution">
    <text evidence="1">The sequence shown here is derived from an EMBL/GenBank/DDBJ whole genome shotgun (WGS) entry which is preliminary data.</text>
</comment>
<proteinExistence type="predicted"/>
<name>A0ABP2RXH8_LEPBO</name>
<dbReference type="EMBL" id="AKWJ02000038">
    <property type="protein sequence ID" value="EKP11566.1"/>
    <property type="molecule type" value="Genomic_DNA"/>
</dbReference>
<sequence length="76" mass="9361">METFTLDELQELRFFVRSKMDETRDRIVDIQMIIGFDETDRENSNQMLKYYERELKTFEVIESKLEKMRDSIEEKV</sequence>
<evidence type="ECO:0000313" key="1">
    <source>
        <dbReference type="EMBL" id="EKP11566.1"/>
    </source>
</evidence>
<dbReference type="Proteomes" id="UP000002837">
    <property type="component" value="Unassembled WGS sequence"/>
</dbReference>
<evidence type="ECO:0000313" key="2">
    <source>
        <dbReference type="Proteomes" id="UP000002837"/>
    </source>
</evidence>